<protein>
    <submittedName>
        <fullName evidence="2">Uncharacterized protein</fullName>
    </submittedName>
</protein>
<feature type="region of interest" description="Disordered" evidence="1">
    <location>
        <begin position="1"/>
        <end position="49"/>
    </location>
</feature>
<feature type="compositionally biased region" description="Basic and acidic residues" evidence="1">
    <location>
        <begin position="175"/>
        <end position="195"/>
    </location>
</feature>
<dbReference type="AlphaFoldDB" id="A0A7S4PPP6"/>
<proteinExistence type="predicted"/>
<feature type="compositionally biased region" description="Polar residues" evidence="1">
    <location>
        <begin position="12"/>
        <end position="49"/>
    </location>
</feature>
<accession>A0A7S4PPP6</accession>
<sequence>MKEARRTEESENSGPVSFMANNDPSSQRPQVSGSSLLESAGSKQISSAQVSEQEHLTMIDRFLNDLSHDKLAQDDLELPRESPIPHAADQKLRWAVRECDMKVETLRWIEYDLVTIIDRVRDDLKEIEFWRTASDEEVAFARRRVRGDKTAIGAGSPSRAKKSPQPKLAKNVDGAVEHEKEAKEEDANAHEEDKELSQMMRYGGASRIELQVQVAALKRQLHDESKARDEAERNAKRFKEELDRMMHAALNVEMPDSVEKFDEGKTESIADQNVRLKKEKDVLLKELAIARQLFKDAEYQLRKRNQEAVNDGRTISHLQEKVARLQQAIREKNAQVEEAAASQRAMSNAPSSTRSNMNPQLAKRLPSPSTDLFTPKVEGRPPLPLDSETKGTVTSNSWFQFDPLGSVKKAPFNPLESLIPGHDKGGEFFGFSLSK</sequence>
<name>A0A7S4PPP6_GUITH</name>
<feature type="region of interest" description="Disordered" evidence="1">
    <location>
        <begin position="337"/>
        <end position="396"/>
    </location>
</feature>
<evidence type="ECO:0000313" key="2">
    <source>
        <dbReference type="EMBL" id="CAE2341930.1"/>
    </source>
</evidence>
<dbReference type="EMBL" id="HBKN01051198">
    <property type="protein sequence ID" value="CAE2341930.1"/>
    <property type="molecule type" value="Transcribed_RNA"/>
</dbReference>
<gene>
    <name evidence="2" type="ORF">GTHE00462_LOCUS39926</name>
</gene>
<evidence type="ECO:0000256" key="1">
    <source>
        <dbReference type="SAM" id="MobiDB-lite"/>
    </source>
</evidence>
<feature type="region of interest" description="Disordered" evidence="1">
    <location>
        <begin position="149"/>
        <end position="195"/>
    </location>
</feature>
<reference evidence="2" key="1">
    <citation type="submission" date="2021-01" db="EMBL/GenBank/DDBJ databases">
        <authorList>
            <person name="Corre E."/>
            <person name="Pelletier E."/>
            <person name="Niang G."/>
            <person name="Scheremetjew M."/>
            <person name="Finn R."/>
            <person name="Kale V."/>
            <person name="Holt S."/>
            <person name="Cochrane G."/>
            <person name="Meng A."/>
            <person name="Brown T."/>
            <person name="Cohen L."/>
        </authorList>
    </citation>
    <scope>NUCLEOTIDE SEQUENCE</scope>
    <source>
        <strain evidence="2">CCMP 2712</strain>
    </source>
</reference>
<feature type="compositionally biased region" description="Polar residues" evidence="1">
    <location>
        <begin position="344"/>
        <end position="359"/>
    </location>
</feature>
<organism evidence="2">
    <name type="scientific">Guillardia theta</name>
    <name type="common">Cryptophyte</name>
    <name type="synonym">Cryptomonas phi</name>
    <dbReference type="NCBI Taxonomy" id="55529"/>
    <lineage>
        <taxon>Eukaryota</taxon>
        <taxon>Cryptophyceae</taxon>
        <taxon>Pyrenomonadales</taxon>
        <taxon>Geminigeraceae</taxon>
        <taxon>Guillardia</taxon>
    </lineage>
</organism>